<dbReference type="AlphaFoldDB" id="A0A9Q0TYQ7"/>
<comment type="caution">
    <text evidence="1">The sequence shown here is derived from an EMBL/GenBank/DDBJ whole genome shotgun (WGS) entry which is preliminary data.</text>
</comment>
<organism evidence="1 2">
    <name type="scientific">Salix viminalis</name>
    <name type="common">Common osier</name>
    <name type="synonym">Basket willow</name>
    <dbReference type="NCBI Taxonomy" id="40686"/>
    <lineage>
        <taxon>Eukaryota</taxon>
        <taxon>Viridiplantae</taxon>
        <taxon>Streptophyta</taxon>
        <taxon>Embryophyta</taxon>
        <taxon>Tracheophyta</taxon>
        <taxon>Spermatophyta</taxon>
        <taxon>Magnoliopsida</taxon>
        <taxon>eudicotyledons</taxon>
        <taxon>Gunneridae</taxon>
        <taxon>Pentapetalae</taxon>
        <taxon>rosids</taxon>
        <taxon>fabids</taxon>
        <taxon>Malpighiales</taxon>
        <taxon>Salicaceae</taxon>
        <taxon>Saliceae</taxon>
        <taxon>Salix</taxon>
    </lineage>
</organism>
<evidence type="ECO:0000313" key="1">
    <source>
        <dbReference type="EMBL" id="KAJ6720250.1"/>
    </source>
</evidence>
<reference evidence="1" key="1">
    <citation type="submission" date="2022-11" db="EMBL/GenBank/DDBJ databases">
        <authorList>
            <person name="Hyden B.L."/>
            <person name="Feng K."/>
            <person name="Yates T."/>
            <person name="Jawdy S."/>
            <person name="Smart L.B."/>
            <person name="Muchero W."/>
        </authorList>
    </citation>
    <scope>NUCLEOTIDE SEQUENCE</scope>
    <source>
        <tissue evidence="1">Shoot tip</tissue>
    </source>
</reference>
<name>A0A9Q0TYQ7_SALVM</name>
<dbReference type="EMBL" id="JAPFFL010000006">
    <property type="protein sequence ID" value="KAJ6720250.1"/>
    <property type="molecule type" value="Genomic_DNA"/>
</dbReference>
<dbReference type="OrthoDB" id="10588621at2759"/>
<gene>
    <name evidence="1" type="ORF">OIU85_023466</name>
</gene>
<proteinExistence type="predicted"/>
<dbReference type="Proteomes" id="UP001151529">
    <property type="component" value="Chromosome 10"/>
</dbReference>
<reference evidence="1" key="2">
    <citation type="journal article" date="2023" name="Int. J. Mol. Sci.">
        <title>De Novo Assembly and Annotation of 11 Diverse Shrub Willow (Salix) Genomes Reveals Novel Gene Organization in Sex-Linked Regions.</title>
        <authorList>
            <person name="Hyden B."/>
            <person name="Feng K."/>
            <person name="Yates T.B."/>
            <person name="Jawdy S."/>
            <person name="Cereghino C."/>
            <person name="Smart L.B."/>
            <person name="Muchero W."/>
        </authorList>
    </citation>
    <scope>NUCLEOTIDE SEQUENCE [LARGE SCALE GENOMIC DNA]</scope>
    <source>
        <tissue evidence="1">Shoot tip</tissue>
    </source>
</reference>
<evidence type="ECO:0000313" key="2">
    <source>
        <dbReference type="Proteomes" id="UP001151529"/>
    </source>
</evidence>
<sequence>MHCGRQLLTHVVNGSSTADTTTRNVKMRKAAMIFLMDIFFRDSANFECTIRLVVVVWSENKGKFEACMRLEGYNFLKNSRSLTFWRAENVG</sequence>
<keyword evidence="2" id="KW-1185">Reference proteome</keyword>
<protein>
    <submittedName>
        <fullName evidence="1">Uncharacterized protein</fullName>
    </submittedName>
</protein>
<accession>A0A9Q0TYQ7</accession>